<dbReference type="GO" id="GO:0008841">
    <property type="term" value="F:dihydrofolate synthase activity"/>
    <property type="evidence" value="ECO:0007669"/>
    <property type="project" value="TreeGrafter"/>
</dbReference>
<comment type="caution">
    <text evidence="12">The sequence shown here is derived from an EMBL/GenBank/DDBJ whole genome shotgun (WGS) entry which is preliminary data.</text>
</comment>
<keyword evidence="6" id="KW-0067">ATP-binding</keyword>
<dbReference type="PANTHER" id="PTHR11136:SF0">
    <property type="entry name" value="DIHYDROFOLATE SYNTHETASE-RELATED"/>
    <property type="match status" value="1"/>
</dbReference>
<feature type="domain" description="Mur ligase C-terminal" evidence="10">
    <location>
        <begin position="309"/>
        <end position="432"/>
    </location>
</feature>
<keyword evidence="7" id="KW-0460">Magnesium</keyword>
<evidence type="ECO:0000313" key="12">
    <source>
        <dbReference type="EMBL" id="GGI06797.1"/>
    </source>
</evidence>
<dbReference type="GO" id="GO:0005737">
    <property type="term" value="C:cytoplasm"/>
    <property type="evidence" value="ECO:0007669"/>
    <property type="project" value="TreeGrafter"/>
</dbReference>
<dbReference type="RefSeq" id="WP_205745475.1">
    <property type="nucleotide sequence ID" value="NZ_BMHA01000007.1"/>
</dbReference>
<dbReference type="InterPro" id="IPR013221">
    <property type="entry name" value="Mur_ligase_cen"/>
</dbReference>
<dbReference type="InterPro" id="IPR036615">
    <property type="entry name" value="Mur_ligase_C_dom_sf"/>
</dbReference>
<dbReference type="Pfam" id="PF08245">
    <property type="entry name" value="Mur_ligase_M"/>
    <property type="match status" value="1"/>
</dbReference>
<dbReference type="GO" id="GO:0005524">
    <property type="term" value="F:ATP binding"/>
    <property type="evidence" value="ECO:0007669"/>
    <property type="project" value="UniProtKB-KW"/>
</dbReference>
<dbReference type="PANTHER" id="PTHR11136">
    <property type="entry name" value="FOLYLPOLYGLUTAMATE SYNTHASE-RELATED"/>
    <property type="match status" value="1"/>
</dbReference>
<organism evidence="12 13">
    <name type="scientific">Egicoccus halophilus</name>
    <dbReference type="NCBI Taxonomy" id="1670830"/>
    <lineage>
        <taxon>Bacteria</taxon>
        <taxon>Bacillati</taxon>
        <taxon>Actinomycetota</taxon>
        <taxon>Nitriliruptoria</taxon>
        <taxon>Egicoccales</taxon>
        <taxon>Egicoccaceae</taxon>
        <taxon>Egicoccus</taxon>
    </lineage>
</organism>
<dbReference type="InterPro" id="IPR018109">
    <property type="entry name" value="Folylpolyglutamate_synth_CS"/>
</dbReference>
<gene>
    <name evidence="12" type="ORF">GCM10011354_20890</name>
</gene>
<protein>
    <recommendedName>
        <fullName evidence="2">tetrahydrofolate synthase</fullName>
        <ecNumber evidence="2">6.3.2.17</ecNumber>
    </recommendedName>
    <alternativeName>
        <fullName evidence="8">Tetrahydrofolylpolyglutamate synthase</fullName>
    </alternativeName>
</protein>
<evidence type="ECO:0000259" key="11">
    <source>
        <dbReference type="Pfam" id="PF08245"/>
    </source>
</evidence>
<keyword evidence="13" id="KW-1185">Reference proteome</keyword>
<dbReference type="PROSITE" id="PS01012">
    <property type="entry name" value="FOLYLPOLYGLU_SYNT_2"/>
    <property type="match status" value="1"/>
</dbReference>
<dbReference type="SUPFAM" id="SSF53244">
    <property type="entry name" value="MurD-like peptide ligases, peptide-binding domain"/>
    <property type="match status" value="1"/>
</dbReference>
<accession>A0A8J3AAX4</accession>
<reference evidence="12" key="2">
    <citation type="submission" date="2020-09" db="EMBL/GenBank/DDBJ databases">
        <authorList>
            <person name="Sun Q."/>
            <person name="Zhou Y."/>
        </authorList>
    </citation>
    <scope>NUCLEOTIDE SEQUENCE</scope>
    <source>
        <strain evidence="12">CGMCC 1.14988</strain>
    </source>
</reference>
<evidence type="ECO:0000256" key="4">
    <source>
        <dbReference type="ARBA" id="ARBA00022723"/>
    </source>
</evidence>
<sequence>MTPTDPDFARALDALDARGPGRMVPDLSRITRLAQLLGDPQTAYPSVHVTGTNGKGSVVRMVGALCSAAGLSAGTYTSPHLQTVRERLSVAGRPISEARFAAVHDEVAVLTELLDQAAQAATGPDADRVTFFEQLTAMAYWWFADLPVDVGVFEVGMGGRWDATNLVRGEVAVLNTIDLDHPQLGGTPAEVASEKVGIVKPGAMVVTAAQQPEVDAVIEAAVAEAGATLWRADEDFAVLDRRVAVGGQLLTLRVGDRVIDEILLPLFGQHQADNAALALAAFAAFTGVSFAAMDDEVVRHGLGAVVVPGRLELVHREPTIVLDGAHNPHGARASAAALDESFGFRELVLVAACLDDKDVAGILGAFRDVASHVVVTALDEPRAASLERMHDAAVAVWQGTGTAVEVADDLAAALASAEAVAGDGDGILVAGSLHTVGAARGRYLPVEDTDDTVVLEPEDLDEGPVGDLAEEAEELSALLADDDALQEALDRLIEEEQ</sequence>
<dbReference type="Gene3D" id="3.90.190.20">
    <property type="entry name" value="Mur ligase, C-terminal domain"/>
    <property type="match status" value="1"/>
</dbReference>
<evidence type="ECO:0000256" key="7">
    <source>
        <dbReference type="ARBA" id="ARBA00022842"/>
    </source>
</evidence>
<reference evidence="12" key="1">
    <citation type="journal article" date="2014" name="Int. J. Syst. Evol. Microbiol.">
        <title>Complete genome sequence of Corynebacterium casei LMG S-19264T (=DSM 44701T), isolated from a smear-ripened cheese.</title>
        <authorList>
            <consortium name="US DOE Joint Genome Institute (JGI-PGF)"/>
            <person name="Walter F."/>
            <person name="Albersmeier A."/>
            <person name="Kalinowski J."/>
            <person name="Ruckert C."/>
        </authorList>
    </citation>
    <scope>NUCLEOTIDE SEQUENCE</scope>
    <source>
        <strain evidence="12">CGMCC 1.14988</strain>
    </source>
</reference>
<evidence type="ECO:0000256" key="3">
    <source>
        <dbReference type="ARBA" id="ARBA00022598"/>
    </source>
</evidence>
<dbReference type="Gene3D" id="3.40.1190.10">
    <property type="entry name" value="Mur-like, catalytic domain"/>
    <property type="match status" value="1"/>
</dbReference>
<dbReference type="NCBIfam" id="TIGR01499">
    <property type="entry name" value="folC"/>
    <property type="match status" value="1"/>
</dbReference>
<dbReference type="Proteomes" id="UP000650511">
    <property type="component" value="Unassembled WGS sequence"/>
</dbReference>
<dbReference type="Pfam" id="PF02875">
    <property type="entry name" value="Mur_ligase_C"/>
    <property type="match status" value="1"/>
</dbReference>
<name>A0A8J3AAX4_9ACTN</name>
<evidence type="ECO:0000256" key="9">
    <source>
        <dbReference type="ARBA" id="ARBA00047493"/>
    </source>
</evidence>
<evidence type="ECO:0000256" key="1">
    <source>
        <dbReference type="ARBA" id="ARBA00008276"/>
    </source>
</evidence>
<keyword evidence="3" id="KW-0436">Ligase</keyword>
<evidence type="ECO:0000259" key="10">
    <source>
        <dbReference type="Pfam" id="PF02875"/>
    </source>
</evidence>
<keyword evidence="4" id="KW-0479">Metal-binding</keyword>
<feature type="domain" description="Mur ligase central" evidence="11">
    <location>
        <begin position="49"/>
        <end position="281"/>
    </location>
</feature>
<dbReference type="InterPro" id="IPR001645">
    <property type="entry name" value="Folylpolyglutamate_synth"/>
</dbReference>
<dbReference type="GO" id="GO:0004326">
    <property type="term" value="F:tetrahydrofolylpolyglutamate synthase activity"/>
    <property type="evidence" value="ECO:0007669"/>
    <property type="project" value="UniProtKB-EC"/>
</dbReference>
<dbReference type="SUPFAM" id="SSF53623">
    <property type="entry name" value="MurD-like peptide ligases, catalytic domain"/>
    <property type="match status" value="1"/>
</dbReference>
<comment type="similarity">
    <text evidence="1">Belongs to the folylpolyglutamate synthase family.</text>
</comment>
<evidence type="ECO:0000313" key="13">
    <source>
        <dbReference type="Proteomes" id="UP000650511"/>
    </source>
</evidence>
<evidence type="ECO:0000256" key="5">
    <source>
        <dbReference type="ARBA" id="ARBA00022741"/>
    </source>
</evidence>
<proteinExistence type="inferred from homology"/>
<dbReference type="AlphaFoldDB" id="A0A8J3AAX4"/>
<dbReference type="InterPro" id="IPR004101">
    <property type="entry name" value="Mur_ligase_C"/>
</dbReference>
<dbReference type="EC" id="6.3.2.17" evidence="2"/>
<evidence type="ECO:0000256" key="6">
    <source>
        <dbReference type="ARBA" id="ARBA00022840"/>
    </source>
</evidence>
<dbReference type="InterPro" id="IPR036565">
    <property type="entry name" value="Mur-like_cat_sf"/>
</dbReference>
<evidence type="ECO:0000256" key="2">
    <source>
        <dbReference type="ARBA" id="ARBA00013025"/>
    </source>
</evidence>
<evidence type="ECO:0000256" key="8">
    <source>
        <dbReference type="ARBA" id="ARBA00030592"/>
    </source>
</evidence>
<keyword evidence="5" id="KW-0547">Nucleotide-binding</keyword>
<dbReference type="EMBL" id="BMHA01000007">
    <property type="protein sequence ID" value="GGI06797.1"/>
    <property type="molecule type" value="Genomic_DNA"/>
</dbReference>
<dbReference type="GO" id="GO:0046872">
    <property type="term" value="F:metal ion binding"/>
    <property type="evidence" value="ECO:0007669"/>
    <property type="project" value="UniProtKB-KW"/>
</dbReference>
<comment type="catalytic activity">
    <reaction evidence="9">
        <text>(6S)-5,6,7,8-tetrahydrofolyl-(gamma-L-Glu)(n) + L-glutamate + ATP = (6S)-5,6,7,8-tetrahydrofolyl-(gamma-L-Glu)(n+1) + ADP + phosphate + H(+)</text>
        <dbReference type="Rhea" id="RHEA:10580"/>
        <dbReference type="Rhea" id="RHEA-COMP:14738"/>
        <dbReference type="Rhea" id="RHEA-COMP:14740"/>
        <dbReference type="ChEBI" id="CHEBI:15378"/>
        <dbReference type="ChEBI" id="CHEBI:29985"/>
        <dbReference type="ChEBI" id="CHEBI:30616"/>
        <dbReference type="ChEBI" id="CHEBI:43474"/>
        <dbReference type="ChEBI" id="CHEBI:141005"/>
        <dbReference type="ChEBI" id="CHEBI:456216"/>
        <dbReference type="EC" id="6.3.2.17"/>
    </reaction>
</comment>